<feature type="domain" description="RRM" evidence="4">
    <location>
        <begin position="253"/>
        <end position="329"/>
    </location>
</feature>
<dbReference type="AlphaFoldDB" id="A0A7I8VEC7"/>
<dbReference type="InterPro" id="IPR035979">
    <property type="entry name" value="RBD_domain_sf"/>
</dbReference>
<feature type="region of interest" description="Disordered" evidence="3">
    <location>
        <begin position="424"/>
        <end position="494"/>
    </location>
</feature>
<dbReference type="SUPFAM" id="SSF54928">
    <property type="entry name" value="RNA-binding domain, RBD"/>
    <property type="match status" value="3"/>
</dbReference>
<dbReference type="SMART" id="SM00360">
    <property type="entry name" value="RRM"/>
    <property type="match status" value="3"/>
</dbReference>
<feature type="region of interest" description="Disordered" evidence="3">
    <location>
        <begin position="1"/>
        <end position="158"/>
    </location>
</feature>
<dbReference type="OrthoDB" id="167718at2759"/>
<comment type="caution">
    <text evidence="5">The sequence shown here is derived from an EMBL/GenBank/DDBJ whole genome shotgun (WGS) entry which is preliminary data.</text>
</comment>
<evidence type="ECO:0000259" key="4">
    <source>
        <dbReference type="PROSITE" id="PS50102"/>
    </source>
</evidence>
<dbReference type="PANTHER" id="PTHR48027">
    <property type="entry name" value="HETEROGENEOUS NUCLEAR RIBONUCLEOPROTEIN 87F-RELATED"/>
    <property type="match status" value="1"/>
</dbReference>
<feature type="domain" description="RRM" evidence="4">
    <location>
        <begin position="156"/>
        <end position="227"/>
    </location>
</feature>
<evidence type="ECO:0000313" key="5">
    <source>
        <dbReference type="EMBL" id="CAD5114725.1"/>
    </source>
</evidence>
<keyword evidence="6" id="KW-1185">Reference proteome</keyword>
<keyword evidence="1 2" id="KW-0694">RNA-binding</keyword>
<gene>
    <name evidence="5" type="ORF">DGYR_LOCUS3548</name>
</gene>
<dbReference type="InterPro" id="IPR012677">
    <property type="entry name" value="Nucleotide-bd_a/b_plait_sf"/>
</dbReference>
<sequence length="494" mass="53928">MKVKGSKDKQKKEKKDVPPKEEESEEEVLDSEEEEKKKSKKSKKSKKDNKKKNKKESSDEGSDEESEKEDKKSKKRKAKAEKESIPSKKAKKSKKAKESSSDEDSSDEDEKKSKKRKAKSEKEEVPSKKSKDSSSEDEESGEEKENGANGTTEGNKKIFVKGVRDLTEDQLIKFFKKKKIPLENVDKKEDKDFAIITLENPLDMDTATGLDASEYKGCTLYIKQDGQPDTKKEDNSFVAEKSEDNGFEEKDKRTLFIKNIADSVTEDDLYNVFSTATDVRLAKDKQNGYGHRGFAFAEYETEAQVETALNENQGHTLKGRSLFLDFCGSKSKNSKGPKKSFDGGNRGSSSSTLFVKNLSFDTTEEGLQKAMGGTAARIITHSDTGRSKGFGYVEFDSEEDAKKCLEEKQGCDIDGRSVFVDFSTPRGGGGGGGGGFRGGRGGGFGGGGGGGFRGRGGRGGGGFRGRGGRGGGGGFRGRPSTGVQQYAGKRQTFD</sequence>
<dbReference type="EMBL" id="CAJFCJ010000005">
    <property type="protein sequence ID" value="CAD5114725.1"/>
    <property type="molecule type" value="Genomic_DNA"/>
</dbReference>
<dbReference type="InterPro" id="IPR000504">
    <property type="entry name" value="RRM_dom"/>
</dbReference>
<dbReference type="InterPro" id="IPR052462">
    <property type="entry name" value="SLIRP/GR-RBP-like"/>
</dbReference>
<dbReference type="PROSITE" id="PS50102">
    <property type="entry name" value="RRM"/>
    <property type="match status" value="3"/>
</dbReference>
<evidence type="ECO:0000313" key="6">
    <source>
        <dbReference type="Proteomes" id="UP000549394"/>
    </source>
</evidence>
<feature type="compositionally biased region" description="Basic residues" evidence="3">
    <location>
        <begin position="38"/>
        <end position="54"/>
    </location>
</feature>
<evidence type="ECO:0000256" key="3">
    <source>
        <dbReference type="SAM" id="MobiDB-lite"/>
    </source>
</evidence>
<feature type="compositionally biased region" description="Basic and acidic residues" evidence="3">
    <location>
        <begin position="1"/>
        <end position="21"/>
    </location>
</feature>
<organism evidence="5 6">
    <name type="scientific">Dimorphilus gyrociliatus</name>
    <dbReference type="NCBI Taxonomy" id="2664684"/>
    <lineage>
        <taxon>Eukaryota</taxon>
        <taxon>Metazoa</taxon>
        <taxon>Spiralia</taxon>
        <taxon>Lophotrochozoa</taxon>
        <taxon>Annelida</taxon>
        <taxon>Polychaeta</taxon>
        <taxon>Polychaeta incertae sedis</taxon>
        <taxon>Dinophilidae</taxon>
        <taxon>Dimorphilus</taxon>
    </lineage>
</organism>
<feature type="compositionally biased region" description="Acidic residues" evidence="3">
    <location>
        <begin position="22"/>
        <end position="33"/>
    </location>
</feature>
<dbReference type="Pfam" id="PF00076">
    <property type="entry name" value="RRM_1"/>
    <property type="match status" value="2"/>
</dbReference>
<dbReference type="Gene3D" id="3.30.70.330">
    <property type="match status" value="3"/>
</dbReference>
<evidence type="ECO:0000256" key="2">
    <source>
        <dbReference type="PROSITE-ProRule" id="PRU00176"/>
    </source>
</evidence>
<dbReference type="GO" id="GO:0003723">
    <property type="term" value="F:RNA binding"/>
    <property type="evidence" value="ECO:0007669"/>
    <property type="project" value="UniProtKB-UniRule"/>
</dbReference>
<name>A0A7I8VEC7_9ANNE</name>
<accession>A0A7I8VEC7</accession>
<feature type="compositionally biased region" description="Gly residues" evidence="3">
    <location>
        <begin position="426"/>
        <end position="476"/>
    </location>
</feature>
<reference evidence="5 6" key="1">
    <citation type="submission" date="2020-08" db="EMBL/GenBank/DDBJ databases">
        <authorList>
            <person name="Hejnol A."/>
        </authorList>
    </citation>
    <scope>NUCLEOTIDE SEQUENCE [LARGE SCALE GENOMIC DNA]</scope>
</reference>
<evidence type="ECO:0000256" key="1">
    <source>
        <dbReference type="ARBA" id="ARBA00022884"/>
    </source>
</evidence>
<dbReference type="Proteomes" id="UP000549394">
    <property type="component" value="Unassembled WGS sequence"/>
</dbReference>
<feature type="domain" description="RRM" evidence="4">
    <location>
        <begin position="351"/>
        <end position="425"/>
    </location>
</feature>
<feature type="compositionally biased region" description="Basic and acidic residues" evidence="3">
    <location>
        <begin position="120"/>
        <end position="134"/>
    </location>
</feature>
<proteinExistence type="predicted"/>
<protein>
    <submittedName>
        <fullName evidence="5">DgyrCDS3768</fullName>
    </submittedName>
</protein>